<dbReference type="SUPFAM" id="SSF103481">
    <property type="entry name" value="Multidrug resistance efflux transporter EmrE"/>
    <property type="match status" value="1"/>
</dbReference>
<keyword evidence="1" id="KW-0472">Membrane</keyword>
<name>A0A1F4UXS5_UNCKA</name>
<feature type="transmembrane region" description="Helical" evidence="1">
    <location>
        <begin position="112"/>
        <end position="133"/>
    </location>
</feature>
<accession>A0A1F4UXS5</accession>
<reference evidence="3 4" key="1">
    <citation type="journal article" date="2016" name="Nat. Commun.">
        <title>Thousands of microbial genomes shed light on interconnected biogeochemical processes in an aquifer system.</title>
        <authorList>
            <person name="Anantharaman K."/>
            <person name="Brown C.T."/>
            <person name="Hug L.A."/>
            <person name="Sharon I."/>
            <person name="Castelle C.J."/>
            <person name="Probst A.J."/>
            <person name="Thomas B.C."/>
            <person name="Singh A."/>
            <person name="Wilkins M.J."/>
            <person name="Karaoz U."/>
            <person name="Brodie E.L."/>
            <person name="Williams K.H."/>
            <person name="Hubbard S.S."/>
            <person name="Banfield J.F."/>
        </authorList>
    </citation>
    <scope>NUCLEOTIDE SEQUENCE [LARGE SCALE GENOMIC DNA]</scope>
</reference>
<organism evidence="3 4">
    <name type="scientific">candidate division WWE3 bacterium RBG_16_37_10</name>
    <dbReference type="NCBI Taxonomy" id="1802610"/>
    <lineage>
        <taxon>Bacteria</taxon>
        <taxon>Katanobacteria</taxon>
    </lineage>
</organism>
<dbReference type="AlphaFoldDB" id="A0A1F4UXS5"/>
<evidence type="ECO:0000313" key="4">
    <source>
        <dbReference type="Proteomes" id="UP000177371"/>
    </source>
</evidence>
<keyword evidence="1" id="KW-0812">Transmembrane</keyword>
<keyword evidence="1" id="KW-1133">Transmembrane helix</keyword>
<dbReference type="Proteomes" id="UP000177371">
    <property type="component" value="Unassembled WGS sequence"/>
</dbReference>
<evidence type="ECO:0000256" key="1">
    <source>
        <dbReference type="SAM" id="Phobius"/>
    </source>
</evidence>
<evidence type="ECO:0000259" key="2">
    <source>
        <dbReference type="Pfam" id="PF00892"/>
    </source>
</evidence>
<dbReference type="Pfam" id="PF00892">
    <property type="entry name" value="EamA"/>
    <property type="match status" value="1"/>
</dbReference>
<sequence length="158" mass="17274">MSVLIVTIRSGKELNLLKHFGKGELYALMAALCFGLANTNDRFILKDWAVYPYVFSAFVLPAVAVVLVKPKILSNLRQLMTKSFMSKMLLLCILYGIGAVTFFSSLDMSPSSSQVATINLTGVVLTVLLSIFILKEKERIPAKILGAVLSFVGLLLLS</sequence>
<feature type="transmembrane region" description="Helical" evidence="1">
    <location>
        <begin position="49"/>
        <end position="68"/>
    </location>
</feature>
<feature type="domain" description="EamA" evidence="2">
    <location>
        <begin position="22"/>
        <end position="158"/>
    </location>
</feature>
<feature type="transmembrane region" description="Helical" evidence="1">
    <location>
        <begin position="20"/>
        <end position="37"/>
    </location>
</feature>
<dbReference type="Gene3D" id="1.10.3730.20">
    <property type="match status" value="1"/>
</dbReference>
<dbReference type="GO" id="GO:0016020">
    <property type="term" value="C:membrane"/>
    <property type="evidence" value="ECO:0007669"/>
    <property type="project" value="InterPro"/>
</dbReference>
<protein>
    <recommendedName>
        <fullName evidence="2">EamA domain-containing protein</fullName>
    </recommendedName>
</protein>
<dbReference type="InterPro" id="IPR000620">
    <property type="entry name" value="EamA_dom"/>
</dbReference>
<comment type="caution">
    <text evidence="3">The sequence shown here is derived from an EMBL/GenBank/DDBJ whole genome shotgun (WGS) entry which is preliminary data.</text>
</comment>
<evidence type="ECO:0000313" key="3">
    <source>
        <dbReference type="EMBL" id="OGC49731.1"/>
    </source>
</evidence>
<dbReference type="EMBL" id="MEUT01000044">
    <property type="protein sequence ID" value="OGC49731.1"/>
    <property type="molecule type" value="Genomic_DNA"/>
</dbReference>
<dbReference type="InterPro" id="IPR037185">
    <property type="entry name" value="EmrE-like"/>
</dbReference>
<feature type="transmembrane region" description="Helical" evidence="1">
    <location>
        <begin position="88"/>
        <end position="106"/>
    </location>
</feature>
<proteinExistence type="predicted"/>
<gene>
    <name evidence="3" type="ORF">A2W32_05305</name>
</gene>